<reference evidence="1 2" key="1">
    <citation type="journal article" date="2018" name="Sci. Data">
        <title>The draft genome sequence of cork oak.</title>
        <authorList>
            <person name="Ramos A.M."/>
            <person name="Usie A."/>
            <person name="Barbosa P."/>
            <person name="Barros P.M."/>
            <person name="Capote T."/>
            <person name="Chaves I."/>
            <person name="Simoes F."/>
            <person name="Abreu I."/>
            <person name="Carrasquinho I."/>
            <person name="Faro C."/>
            <person name="Guimaraes J.B."/>
            <person name="Mendonca D."/>
            <person name="Nobrega F."/>
            <person name="Rodrigues L."/>
            <person name="Saibo N.J.M."/>
            <person name="Varela M.C."/>
            <person name="Egas C."/>
            <person name="Matos J."/>
            <person name="Miguel C.M."/>
            <person name="Oliveira M.M."/>
            <person name="Ricardo C.P."/>
            <person name="Goncalves S."/>
        </authorList>
    </citation>
    <scope>NUCLEOTIDE SEQUENCE [LARGE SCALE GENOMIC DNA]</scope>
    <source>
        <strain evidence="2">cv. HL8</strain>
    </source>
</reference>
<accession>A0AAW0L1I4</accession>
<dbReference type="AlphaFoldDB" id="A0AAW0L1I4"/>
<sequence>MEKYPKALFQFFSLLPLQQLGFHDQEHLQIRVSLFLKFPHHRFSVSQLSPFPPPSPPYLFNIRTPKRLNETTIATAVSESLQRKLNVSSPASSIQQLQQQSLDTSIEPMAPKEVARYYAPSDLVSTYCARLIRQIANSGLDKDKVAQDFRDIKRPTVSPQNDGSTVPIIRLIHYE</sequence>
<evidence type="ECO:0000313" key="2">
    <source>
        <dbReference type="Proteomes" id="UP000237347"/>
    </source>
</evidence>
<name>A0AAW0L1I4_QUESU</name>
<gene>
    <name evidence="1" type="ORF">CFP56_009917</name>
</gene>
<proteinExistence type="predicted"/>
<protein>
    <submittedName>
        <fullName evidence="1">Uncharacterized protein</fullName>
    </submittedName>
</protein>
<organism evidence="1 2">
    <name type="scientific">Quercus suber</name>
    <name type="common">Cork oak</name>
    <dbReference type="NCBI Taxonomy" id="58331"/>
    <lineage>
        <taxon>Eukaryota</taxon>
        <taxon>Viridiplantae</taxon>
        <taxon>Streptophyta</taxon>
        <taxon>Embryophyta</taxon>
        <taxon>Tracheophyta</taxon>
        <taxon>Spermatophyta</taxon>
        <taxon>Magnoliopsida</taxon>
        <taxon>eudicotyledons</taxon>
        <taxon>Gunneridae</taxon>
        <taxon>Pentapetalae</taxon>
        <taxon>rosids</taxon>
        <taxon>fabids</taxon>
        <taxon>Fagales</taxon>
        <taxon>Fagaceae</taxon>
        <taxon>Quercus</taxon>
    </lineage>
</organism>
<keyword evidence="2" id="KW-1185">Reference proteome</keyword>
<evidence type="ECO:0000313" key="1">
    <source>
        <dbReference type="EMBL" id="KAK7845115.1"/>
    </source>
</evidence>
<dbReference type="Proteomes" id="UP000237347">
    <property type="component" value="Unassembled WGS sequence"/>
</dbReference>
<dbReference type="EMBL" id="PKMF04000174">
    <property type="protein sequence ID" value="KAK7845115.1"/>
    <property type="molecule type" value="Genomic_DNA"/>
</dbReference>
<comment type="caution">
    <text evidence="1">The sequence shown here is derived from an EMBL/GenBank/DDBJ whole genome shotgun (WGS) entry which is preliminary data.</text>
</comment>